<gene>
    <name evidence="1" type="ORF">IQ22_04663</name>
</gene>
<name>A0A562PLN5_9PSED</name>
<accession>A0A562PLN5</accession>
<evidence type="ECO:0000313" key="2">
    <source>
        <dbReference type="Proteomes" id="UP000316905"/>
    </source>
</evidence>
<dbReference type="EMBL" id="VLKY01000041">
    <property type="protein sequence ID" value="TWI45110.1"/>
    <property type="molecule type" value="Genomic_DNA"/>
</dbReference>
<reference evidence="1 2" key="1">
    <citation type="journal article" date="2015" name="Stand. Genomic Sci.">
        <title>Genomic Encyclopedia of Bacterial and Archaeal Type Strains, Phase III: the genomes of soil and plant-associated and newly described type strains.</title>
        <authorList>
            <person name="Whitman W.B."/>
            <person name="Woyke T."/>
            <person name="Klenk H.P."/>
            <person name="Zhou Y."/>
            <person name="Lilburn T.G."/>
            <person name="Beck B.J."/>
            <person name="De Vos P."/>
            <person name="Vandamme P."/>
            <person name="Eisen J.A."/>
            <person name="Garrity G."/>
            <person name="Hugenholtz P."/>
            <person name="Kyrpides N.C."/>
        </authorList>
    </citation>
    <scope>NUCLEOTIDE SEQUENCE [LARGE SCALE GENOMIC DNA]</scope>
    <source>
        <strain evidence="1 2">CGMCC 1.6858</strain>
    </source>
</reference>
<protein>
    <submittedName>
        <fullName evidence="1">Uncharacterized protein</fullName>
    </submittedName>
</protein>
<evidence type="ECO:0000313" key="1">
    <source>
        <dbReference type="EMBL" id="TWI45110.1"/>
    </source>
</evidence>
<sequence length="108" mass="12021">MGFRAAFKVGRGRKDHYGTYITPCFVVANPGYGKGEKRFLTSVYGFDGAFAAAADHYCKVYNLNDQELELVLAKKPSRDLFVHTLRLGLLKRGHIITAAEVARQLEAL</sequence>
<organism evidence="1 2">
    <name type="scientific">Pseudomonas duriflava</name>
    <dbReference type="NCBI Taxonomy" id="459528"/>
    <lineage>
        <taxon>Bacteria</taxon>
        <taxon>Pseudomonadati</taxon>
        <taxon>Pseudomonadota</taxon>
        <taxon>Gammaproteobacteria</taxon>
        <taxon>Pseudomonadales</taxon>
        <taxon>Pseudomonadaceae</taxon>
        <taxon>Pseudomonas</taxon>
    </lineage>
</organism>
<dbReference type="Proteomes" id="UP000316905">
    <property type="component" value="Unassembled WGS sequence"/>
</dbReference>
<keyword evidence="2" id="KW-1185">Reference proteome</keyword>
<dbReference type="AlphaFoldDB" id="A0A562PLN5"/>
<proteinExistence type="predicted"/>
<comment type="caution">
    <text evidence="1">The sequence shown here is derived from an EMBL/GenBank/DDBJ whole genome shotgun (WGS) entry which is preliminary data.</text>
</comment>